<comment type="caution">
    <text evidence="1">The sequence shown here is derived from an EMBL/GenBank/DDBJ whole genome shotgun (WGS) entry which is preliminary data.</text>
</comment>
<dbReference type="AlphaFoldDB" id="A0A0F8YPJ5"/>
<sequence>MKPRFEDIPQRKLIGMRIATTISFDDTAQLWKEFVSRQDEIKNKKDSG</sequence>
<gene>
    <name evidence="1" type="ORF">LCGC14_3129600</name>
</gene>
<dbReference type="Gene3D" id="3.20.80.10">
    <property type="entry name" value="Regulatory factor, effector binding domain"/>
    <property type="match status" value="1"/>
</dbReference>
<name>A0A0F8YPJ5_9ZZZZ</name>
<evidence type="ECO:0000313" key="1">
    <source>
        <dbReference type="EMBL" id="KKK49981.1"/>
    </source>
</evidence>
<dbReference type="EMBL" id="LAZR01068256">
    <property type="protein sequence ID" value="KKK49981.1"/>
    <property type="molecule type" value="Genomic_DNA"/>
</dbReference>
<dbReference type="InterPro" id="IPR011256">
    <property type="entry name" value="Reg_factor_effector_dom_sf"/>
</dbReference>
<feature type="non-terminal residue" evidence="1">
    <location>
        <position position="48"/>
    </location>
</feature>
<accession>A0A0F8YPJ5</accession>
<organism evidence="1">
    <name type="scientific">marine sediment metagenome</name>
    <dbReference type="NCBI Taxonomy" id="412755"/>
    <lineage>
        <taxon>unclassified sequences</taxon>
        <taxon>metagenomes</taxon>
        <taxon>ecological metagenomes</taxon>
    </lineage>
</organism>
<protein>
    <submittedName>
        <fullName evidence="1">Uncharacterized protein</fullName>
    </submittedName>
</protein>
<proteinExistence type="predicted"/>
<reference evidence="1" key="1">
    <citation type="journal article" date="2015" name="Nature">
        <title>Complex archaea that bridge the gap between prokaryotes and eukaryotes.</title>
        <authorList>
            <person name="Spang A."/>
            <person name="Saw J.H."/>
            <person name="Jorgensen S.L."/>
            <person name="Zaremba-Niedzwiedzka K."/>
            <person name="Martijn J."/>
            <person name="Lind A.E."/>
            <person name="van Eijk R."/>
            <person name="Schleper C."/>
            <person name="Guy L."/>
            <person name="Ettema T.J."/>
        </authorList>
    </citation>
    <scope>NUCLEOTIDE SEQUENCE</scope>
</reference>